<comment type="caution">
    <text evidence="15">The sequence shown here is derived from an EMBL/GenBank/DDBJ whole genome shotgun (WGS) entry which is preliminary data.</text>
</comment>
<dbReference type="GO" id="GO:0005524">
    <property type="term" value="F:ATP binding"/>
    <property type="evidence" value="ECO:0007669"/>
    <property type="project" value="UniProtKB-UniRule"/>
</dbReference>
<evidence type="ECO:0000256" key="9">
    <source>
        <dbReference type="ARBA" id="ARBA00022840"/>
    </source>
</evidence>
<keyword evidence="7 13" id="KW-0547">Nucleotide-binding</keyword>
<evidence type="ECO:0000256" key="3">
    <source>
        <dbReference type="ARBA" id="ARBA00011245"/>
    </source>
</evidence>
<gene>
    <name evidence="13" type="primary">cysS</name>
    <name evidence="15" type="ORF">A2Y75_09360</name>
</gene>
<dbReference type="EC" id="6.1.1.16" evidence="13"/>
<dbReference type="Proteomes" id="UP000177876">
    <property type="component" value="Unassembled WGS sequence"/>
</dbReference>
<comment type="subcellular location">
    <subcellularLocation>
        <location evidence="1 13">Cytoplasm</location>
    </subcellularLocation>
</comment>
<dbReference type="InterPro" id="IPR024909">
    <property type="entry name" value="Cys-tRNA/MSH_ligase"/>
</dbReference>
<keyword evidence="6 13" id="KW-0479">Metal-binding</keyword>
<comment type="subunit">
    <text evidence="3 13">Monomer.</text>
</comment>
<feature type="binding site" evidence="13">
    <location>
        <position position="29"/>
    </location>
    <ligand>
        <name>Zn(2+)</name>
        <dbReference type="ChEBI" id="CHEBI:29105"/>
    </ligand>
</feature>
<feature type="binding site" evidence="13">
    <location>
        <position position="209"/>
    </location>
    <ligand>
        <name>Zn(2+)</name>
        <dbReference type="ChEBI" id="CHEBI:29105"/>
    </ligand>
</feature>
<reference evidence="15 16" key="1">
    <citation type="journal article" date="2016" name="Nat. Commun.">
        <title>Thousands of microbial genomes shed light on interconnected biogeochemical processes in an aquifer system.</title>
        <authorList>
            <person name="Anantharaman K."/>
            <person name="Brown C.T."/>
            <person name="Hug L.A."/>
            <person name="Sharon I."/>
            <person name="Castelle C.J."/>
            <person name="Probst A.J."/>
            <person name="Thomas B.C."/>
            <person name="Singh A."/>
            <person name="Wilkins M.J."/>
            <person name="Karaoz U."/>
            <person name="Brodie E.L."/>
            <person name="Williams K.H."/>
            <person name="Hubbard S.S."/>
            <person name="Banfield J.F."/>
        </authorList>
    </citation>
    <scope>NUCLEOTIDE SEQUENCE [LARGE SCALE GENOMIC DNA]</scope>
</reference>
<accession>A0A1F2WF91</accession>
<evidence type="ECO:0000256" key="2">
    <source>
        <dbReference type="ARBA" id="ARBA00005594"/>
    </source>
</evidence>
<dbReference type="AlphaFoldDB" id="A0A1F2WF91"/>
<feature type="binding site" evidence="13">
    <location>
        <position position="238"/>
    </location>
    <ligand>
        <name>Zn(2+)</name>
        <dbReference type="ChEBI" id="CHEBI:29105"/>
    </ligand>
</feature>
<evidence type="ECO:0000256" key="8">
    <source>
        <dbReference type="ARBA" id="ARBA00022833"/>
    </source>
</evidence>
<comment type="similarity">
    <text evidence="2 13">Belongs to the class-I aminoacyl-tRNA synthetase family.</text>
</comment>
<keyword evidence="5 13" id="KW-0436">Ligase</keyword>
<dbReference type="SMART" id="SM00840">
    <property type="entry name" value="DALR_2"/>
    <property type="match status" value="1"/>
</dbReference>
<dbReference type="FunFam" id="3.40.50.620:FF:000009">
    <property type="entry name" value="Cysteine--tRNA ligase"/>
    <property type="match status" value="1"/>
</dbReference>
<keyword evidence="4 13" id="KW-0963">Cytoplasm</keyword>
<dbReference type="InterPro" id="IPR015273">
    <property type="entry name" value="Cys-tRNA-synt_Ia_DALR"/>
</dbReference>
<dbReference type="GO" id="GO:0005829">
    <property type="term" value="C:cytosol"/>
    <property type="evidence" value="ECO:0007669"/>
    <property type="project" value="TreeGrafter"/>
</dbReference>
<sequence length="491" mass="55916">MGLVVYNTMSRRKEPFQPRDEGKVSMYVCGPTVYNYIHIGNARAYLVFDIVRRYLAFKGYEVEYVQNFTDIDDKIINRADQEGKTPAEVASLYEEAFLEDMESLNIRPPTIMPRATETIPDMIEIIEGLVSKGYAYASEGDVYFSVAKFKDYGKLSGRSPDELNEVGRVEASGLKRNPMDFALWKASKPGEPSWDSPWGPGRPAWHIECSAMSLKYLGMGFDIHGGGQDLIFPHHENEIAQSEVFTGERPFVRYWMHNGFVNIMEEKMSKSLGNIILIRDIITRYPPDVVRMLVLQTHYRTSIDFGPDALDESQRAYERIENCVFGLEGLLANITSKVAPVRTEREIALIDFFFDAERRFEEAMDDDFNTARAIGVIFELVKELNTFVDEQQILQSPGGPIVANQGMDLLLKLCRILGLLEPAAAECEETAAEWEEDHIPSPDVLIDLLLEVRTLARSKGEWQTADLIRSRLHDLGVRIDDLREGVRWKFT</sequence>
<feature type="short sequence motif" description="'HIGH' region" evidence="13">
    <location>
        <begin position="31"/>
        <end position="41"/>
    </location>
</feature>
<evidence type="ECO:0000256" key="13">
    <source>
        <dbReference type="HAMAP-Rule" id="MF_00041"/>
    </source>
</evidence>
<organism evidence="15 16">
    <name type="scientific">Candidatus Solincola sediminis</name>
    <dbReference type="NCBI Taxonomy" id="1797199"/>
    <lineage>
        <taxon>Bacteria</taxon>
        <taxon>Bacillati</taxon>
        <taxon>Actinomycetota</taxon>
        <taxon>Candidatus Geothermincolia</taxon>
        <taxon>Candidatus Geothermincolales</taxon>
        <taxon>Candidatus Geothermincolaceae</taxon>
        <taxon>Candidatus Solincola</taxon>
    </lineage>
</organism>
<dbReference type="Pfam" id="PF09190">
    <property type="entry name" value="DALR_2"/>
    <property type="match status" value="1"/>
</dbReference>
<feature type="short sequence motif" description="'KMSKS' region" evidence="13">
    <location>
        <begin position="267"/>
        <end position="271"/>
    </location>
</feature>
<evidence type="ECO:0000256" key="12">
    <source>
        <dbReference type="ARBA" id="ARBA00047398"/>
    </source>
</evidence>
<keyword evidence="10 13" id="KW-0648">Protein biosynthesis</keyword>
<dbReference type="Gene3D" id="1.20.120.1910">
    <property type="entry name" value="Cysteine-tRNA ligase, C-terminal anti-codon recognition domain"/>
    <property type="match status" value="1"/>
</dbReference>
<evidence type="ECO:0000256" key="1">
    <source>
        <dbReference type="ARBA" id="ARBA00004496"/>
    </source>
</evidence>
<evidence type="ECO:0000256" key="10">
    <source>
        <dbReference type="ARBA" id="ARBA00022917"/>
    </source>
</evidence>
<evidence type="ECO:0000256" key="4">
    <source>
        <dbReference type="ARBA" id="ARBA00022490"/>
    </source>
</evidence>
<dbReference type="Gene3D" id="3.40.50.620">
    <property type="entry name" value="HUPs"/>
    <property type="match status" value="1"/>
</dbReference>
<dbReference type="EMBL" id="MELK01000053">
    <property type="protein sequence ID" value="OFW55514.1"/>
    <property type="molecule type" value="Genomic_DNA"/>
</dbReference>
<evidence type="ECO:0000256" key="6">
    <source>
        <dbReference type="ARBA" id="ARBA00022723"/>
    </source>
</evidence>
<evidence type="ECO:0000256" key="7">
    <source>
        <dbReference type="ARBA" id="ARBA00022741"/>
    </source>
</evidence>
<name>A0A1F2WF91_9ACTN</name>
<dbReference type="InterPro" id="IPR015803">
    <property type="entry name" value="Cys-tRNA-ligase"/>
</dbReference>
<dbReference type="PANTHER" id="PTHR10890">
    <property type="entry name" value="CYSTEINYL-TRNA SYNTHETASE"/>
    <property type="match status" value="1"/>
</dbReference>
<protein>
    <recommendedName>
        <fullName evidence="13">Cysteine--tRNA ligase</fullName>
        <ecNumber evidence="13">6.1.1.16</ecNumber>
    </recommendedName>
    <alternativeName>
        <fullName evidence="13">Cysteinyl-tRNA synthetase</fullName>
        <shortName evidence="13">CysRS</shortName>
    </alternativeName>
</protein>
<dbReference type="SUPFAM" id="SSF47323">
    <property type="entry name" value="Anticodon-binding domain of a subclass of class I aminoacyl-tRNA synthetases"/>
    <property type="match status" value="1"/>
</dbReference>
<dbReference type="PANTHER" id="PTHR10890:SF3">
    <property type="entry name" value="CYSTEINE--TRNA LIGASE, CYTOPLASMIC"/>
    <property type="match status" value="1"/>
</dbReference>
<evidence type="ECO:0000313" key="16">
    <source>
        <dbReference type="Proteomes" id="UP000177876"/>
    </source>
</evidence>
<feature type="binding site" evidence="13">
    <location>
        <position position="270"/>
    </location>
    <ligand>
        <name>ATP</name>
        <dbReference type="ChEBI" id="CHEBI:30616"/>
    </ligand>
</feature>
<keyword evidence="9 13" id="KW-0067">ATP-binding</keyword>
<dbReference type="GO" id="GO:0008270">
    <property type="term" value="F:zinc ion binding"/>
    <property type="evidence" value="ECO:0007669"/>
    <property type="project" value="UniProtKB-UniRule"/>
</dbReference>
<keyword evidence="11 13" id="KW-0030">Aminoacyl-tRNA synthetase</keyword>
<dbReference type="HAMAP" id="MF_00041">
    <property type="entry name" value="Cys_tRNA_synth"/>
    <property type="match status" value="1"/>
</dbReference>
<dbReference type="Pfam" id="PF01406">
    <property type="entry name" value="tRNA-synt_1e"/>
    <property type="match status" value="1"/>
</dbReference>
<dbReference type="STRING" id="1797197.A2Y75_09360"/>
<dbReference type="GO" id="GO:0006423">
    <property type="term" value="P:cysteinyl-tRNA aminoacylation"/>
    <property type="evidence" value="ECO:0007669"/>
    <property type="project" value="UniProtKB-UniRule"/>
</dbReference>
<dbReference type="InterPro" id="IPR014729">
    <property type="entry name" value="Rossmann-like_a/b/a_fold"/>
</dbReference>
<dbReference type="InterPro" id="IPR032678">
    <property type="entry name" value="tRNA-synt_1_cat_dom"/>
</dbReference>
<evidence type="ECO:0000256" key="5">
    <source>
        <dbReference type="ARBA" id="ARBA00022598"/>
    </source>
</evidence>
<feature type="binding site" evidence="13">
    <location>
        <position position="234"/>
    </location>
    <ligand>
        <name>Zn(2+)</name>
        <dbReference type="ChEBI" id="CHEBI:29105"/>
    </ligand>
</feature>
<comment type="catalytic activity">
    <reaction evidence="12 13">
        <text>tRNA(Cys) + L-cysteine + ATP = L-cysteinyl-tRNA(Cys) + AMP + diphosphate</text>
        <dbReference type="Rhea" id="RHEA:17773"/>
        <dbReference type="Rhea" id="RHEA-COMP:9661"/>
        <dbReference type="Rhea" id="RHEA-COMP:9679"/>
        <dbReference type="ChEBI" id="CHEBI:30616"/>
        <dbReference type="ChEBI" id="CHEBI:33019"/>
        <dbReference type="ChEBI" id="CHEBI:35235"/>
        <dbReference type="ChEBI" id="CHEBI:78442"/>
        <dbReference type="ChEBI" id="CHEBI:78517"/>
        <dbReference type="ChEBI" id="CHEBI:456215"/>
        <dbReference type="EC" id="6.1.1.16"/>
    </reaction>
</comment>
<dbReference type="GO" id="GO:0004817">
    <property type="term" value="F:cysteine-tRNA ligase activity"/>
    <property type="evidence" value="ECO:0007669"/>
    <property type="project" value="UniProtKB-UniRule"/>
</dbReference>
<keyword evidence="8 13" id="KW-0862">Zinc</keyword>
<evidence type="ECO:0000256" key="11">
    <source>
        <dbReference type="ARBA" id="ARBA00023146"/>
    </source>
</evidence>
<dbReference type="PRINTS" id="PR00983">
    <property type="entry name" value="TRNASYNTHCYS"/>
</dbReference>
<comment type="cofactor">
    <cofactor evidence="13">
        <name>Zn(2+)</name>
        <dbReference type="ChEBI" id="CHEBI:29105"/>
    </cofactor>
    <text evidence="13">Binds 1 zinc ion per subunit.</text>
</comment>
<proteinExistence type="inferred from homology"/>
<dbReference type="NCBIfam" id="TIGR00435">
    <property type="entry name" value="cysS"/>
    <property type="match status" value="1"/>
</dbReference>
<evidence type="ECO:0000313" key="15">
    <source>
        <dbReference type="EMBL" id="OFW55514.1"/>
    </source>
</evidence>
<dbReference type="SUPFAM" id="SSF52374">
    <property type="entry name" value="Nucleotidylyl transferase"/>
    <property type="match status" value="1"/>
</dbReference>
<dbReference type="CDD" id="cd00672">
    <property type="entry name" value="CysRS_core"/>
    <property type="match status" value="1"/>
</dbReference>
<dbReference type="InterPro" id="IPR009080">
    <property type="entry name" value="tRNAsynth_Ia_anticodon-bd"/>
</dbReference>
<feature type="domain" description="Cysteinyl-tRNA synthetase class Ia DALR" evidence="14">
    <location>
        <begin position="359"/>
        <end position="426"/>
    </location>
</feature>
<evidence type="ECO:0000259" key="14">
    <source>
        <dbReference type="SMART" id="SM00840"/>
    </source>
</evidence>